<feature type="compositionally biased region" description="Basic and acidic residues" evidence="7">
    <location>
        <begin position="593"/>
        <end position="605"/>
    </location>
</feature>
<feature type="compositionally biased region" description="Low complexity" evidence="7">
    <location>
        <begin position="240"/>
        <end position="257"/>
    </location>
</feature>
<feature type="compositionally biased region" description="Gly residues" evidence="7">
    <location>
        <begin position="99"/>
        <end position="114"/>
    </location>
</feature>
<feature type="compositionally biased region" description="Low complexity" evidence="7">
    <location>
        <begin position="66"/>
        <end position="83"/>
    </location>
</feature>
<sequence>MPPPPRSPPPALSVDIPARYQQQYQHPQRRQRLDPTHQRRHSSLSPPPHTVTRSQMHRMRSPPPSSLALPPLASSPRPSSSSANGHQHRSHQQQQAYGQQGGPQGGGGASGGAGSQPQGPGGPAPSSPAINPSQHQHHTSHHHHHHMPSQHGHSHNGHGHAQGGAPPPPQTLGGPAMNPPGANGPGPGHHHHHLVHHHHHQGQGPAQGQVQGHHHMHPSLSGPPSHQHHGMGPGVPPQGPGNASSPQPSASANASANGRGGHARTHSAANGFGGGRERDVREIPRERERERNRERGLSTTSVGPPPSSGGTLPPPSTGGSSTGPTPAGPGVVGSVERRVRDREHQQQITFQHHQPPDRRERDLVREREGRDRDVQMLPPHHHHSHHTQQPSGLAAVAAAADAISAGASAAPALSLGGAPNGVTVNGTGANGAVAAPGPSARVAAASALGARLGESMDVIRAEYEGLVGELATVRALRDEFEGKVINQVNELAAIRKALYELENAHGRVRDEFEHELAKLRAELRAAKQAHAEQQQMQARAQAQAEMAQAGGPSQQQQLLSQAPQPIQLGGPGLMPGGALGGPGMSGRSTPVGVRREREHEREREAGQQSVFYRPRGDERRGSEREMRERDRMDDRERERVQDGRDPKRVRVESVSRSGAGTPGPGGRPGSNAGLREREQHQLYSQPQQQQQQRYSQAPPPPPQHGATLGSTPRFPPVPGTVNTGGSAGVDVSMGDVHPPHSRRESTATVDVDMDAATGLTDVGERKIVTPFPETTDFKLVPAEYKKEGSDWYALFNARKMRAGKKPVDVGLVHNLMHDSVVCCVKFSADGKFLATGSNRSAQIFNTQTGLKICTLVDEAAITGKQGDLYIRSVCFSPCGRWLATGAEDKVVRIWDISKKRIQSVFDGHQQEIYALEFSLDGRLLVSGSGDKTARVWDVGVALGAGEGAGDAAKPTVLTIDDNVKDQMDVDVYGDRDASDDEDESKRDDEDDRGKGDGKRMKQKRGGETDRMDVAGDDGGAGDVDPSMDPGITSIAVSPDGRYVAAGSLDSLLRLWDLRPTSGSAQDANLAPVLIERLIGHKDSVYSVSFTRDGRFLVSASLDKGVRVWDVGHLGIVPAPGLGGAEGPTNGKSKAGVKRVKKKSRCVTQFVGHRDFVLSVAVSFDGRWVVSGSKDRGVMWWEVGRDKERDDGSSSSLAMVKRGGEGEGEGKEGVVGLGPRDQEAVCVLQGHKNSVISIDLSPVGNMLATGSGDWQARIWTYKTD</sequence>
<evidence type="ECO:0000256" key="3">
    <source>
        <dbReference type="ARBA" id="ARBA00022737"/>
    </source>
</evidence>
<feature type="compositionally biased region" description="Basic and acidic residues" evidence="7">
    <location>
        <begin position="354"/>
        <end position="374"/>
    </location>
</feature>
<dbReference type="OrthoDB" id="17410at2759"/>
<feature type="repeat" description="WD" evidence="6">
    <location>
        <begin position="1149"/>
        <end position="1190"/>
    </location>
</feature>
<feature type="compositionally biased region" description="Basic and acidic residues" evidence="7">
    <location>
        <begin position="1201"/>
        <end position="1211"/>
    </location>
</feature>
<dbReference type="Pfam" id="PF08581">
    <property type="entry name" value="Tup_N"/>
    <property type="match status" value="1"/>
</dbReference>
<dbReference type="Gene3D" id="1.20.5.340">
    <property type="match status" value="1"/>
</dbReference>
<feature type="repeat" description="WD" evidence="6">
    <location>
        <begin position="1077"/>
        <end position="1110"/>
    </location>
</feature>
<dbReference type="EMBL" id="JACGCI010000074">
    <property type="protein sequence ID" value="KAF6748095.1"/>
    <property type="molecule type" value="Genomic_DNA"/>
</dbReference>
<dbReference type="Pfam" id="PF00400">
    <property type="entry name" value="WD40"/>
    <property type="match status" value="7"/>
</dbReference>
<evidence type="ECO:0000259" key="8">
    <source>
        <dbReference type="Pfam" id="PF08581"/>
    </source>
</evidence>
<evidence type="ECO:0000256" key="5">
    <source>
        <dbReference type="ARBA" id="ARBA00023163"/>
    </source>
</evidence>
<keyword evidence="1" id="KW-0678">Repressor</keyword>
<dbReference type="CDD" id="cd00200">
    <property type="entry name" value="WD40"/>
    <property type="match status" value="1"/>
</dbReference>
<feature type="repeat" description="WD" evidence="6">
    <location>
        <begin position="1227"/>
        <end position="1263"/>
    </location>
</feature>
<feature type="domain" description="Transcriptional repressor Tup1 N-terminal" evidence="8">
    <location>
        <begin position="451"/>
        <end position="525"/>
    </location>
</feature>
<feature type="compositionally biased region" description="Basic and acidic residues" evidence="7">
    <location>
        <begin position="335"/>
        <end position="345"/>
    </location>
</feature>
<feature type="region of interest" description="Disordered" evidence="7">
    <location>
        <begin position="968"/>
        <end position="1035"/>
    </location>
</feature>
<keyword evidence="2 6" id="KW-0853">WD repeat</keyword>
<feature type="repeat" description="WD" evidence="6">
    <location>
        <begin position="905"/>
        <end position="938"/>
    </location>
</feature>
<dbReference type="Gene3D" id="2.130.10.10">
    <property type="entry name" value="YVTN repeat-like/Quinoprotein amine dehydrogenase"/>
    <property type="match status" value="2"/>
</dbReference>
<dbReference type="InterPro" id="IPR019775">
    <property type="entry name" value="WD40_repeat_CS"/>
</dbReference>
<accession>A0A8H6HJC0</accession>
<keyword evidence="5" id="KW-0804">Transcription</keyword>
<feature type="compositionally biased region" description="Pro residues" evidence="7">
    <location>
        <begin position="303"/>
        <end position="316"/>
    </location>
</feature>
<dbReference type="InterPro" id="IPR015943">
    <property type="entry name" value="WD40/YVTN_repeat-like_dom_sf"/>
</dbReference>
<dbReference type="Proteomes" id="UP000521943">
    <property type="component" value="Unassembled WGS sequence"/>
</dbReference>
<dbReference type="InterPro" id="IPR020472">
    <property type="entry name" value="WD40_PAC1"/>
</dbReference>
<keyword evidence="10" id="KW-1185">Reference proteome</keyword>
<dbReference type="PROSITE" id="PS50294">
    <property type="entry name" value="WD_REPEATS_REGION"/>
    <property type="match status" value="6"/>
</dbReference>
<feature type="compositionally biased region" description="Basic and acidic residues" evidence="7">
    <location>
        <begin position="614"/>
        <end position="653"/>
    </location>
</feature>
<evidence type="ECO:0000313" key="9">
    <source>
        <dbReference type="EMBL" id="KAF6748095.1"/>
    </source>
</evidence>
<evidence type="ECO:0000256" key="4">
    <source>
        <dbReference type="ARBA" id="ARBA00023015"/>
    </source>
</evidence>
<comment type="caution">
    <text evidence="9">The sequence shown here is derived from an EMBL/GenBank/DDBJ whole genome shotgun (WGS) entry which is preliminary data.</text>
</comment>
<feature type="region of interest" description="Disordered" evidence="7">
    <location>
        <begin position="1186"/>
        <end position="1215"/>
    </location>
</feature>
<dbReference type="SUPFAM" id="SSF50978">
    <property type="entry name" value="WD40 repeat-like"/>
    <property type="match status" value="1"/>
</dbReference>
<feature type="repeat" description="WD" evidence="6">
    <location>
        <begin position="1031"/>
        <end position="1058"/>
    </location>
</feature>
<gene>
    <name evidence="9" type="ORF">DFP72DRAFT_1074561</name>
</gene>
<dbReference type="PANTHER" id="PTHR44129">
    <property type="entry name" value="WD REPEAT-CONTAINING PROTEIN POP1"/>
    <property type="match status" value="1"/>
</dbReference>
<dbReference type="PROSITE" id="PS50082">
    <property type="entry name" value="WD_REPEATS_2"/>
    <property type="match status" value="6"/>
</dbReference>
<evidence type="ECO:0000313" key="10">
    <source>
        <dbReference type="Proteomes" id="UP000521943"/>
    </source>
</evidence>
<feature type="repeat" description="WD" evidence="6">
    <location>
        <begin position="870"/>
        <end position="904"/>
    </location>
</feature>
<dbReference type="PRINTS" id="PR00320">
    <property type="entry name" value="GPROTEINBRPT"/>
</dbReference>
<keyword evidence="3" id="KW-0677">Repeat</keyword>
<protein>
    <recommendedName>
        <fullName evidence="8">Transcriptional repressor Tup1 N-terminal domain-containing protein</fullName>
    </recommendedName>
</protein>
<dbReference type="InterPro" id="IPR050349">
    <property type="entry name" value="WD_LIS1/nudF_dynein_reg"/>
</dbReference>
<name>A0A8H6HJC0_9AGAR</name>
<feature type="compositionally biased region" description="Low complexity" evidence="7">
    <location>
        <begin position="681"/>
        <end position="696"/>
    </location>
</feature>
<dbReference type="AlphaFoldDB" id="A0A8H6HJC0"/>
<dbReference type="PROSITE" id="PS00678">
    <property type="entry name" value="WD_REPEATS_1"/>
    <property type="match status" value="4"/>
</dbReference>
<feature type="compositionally biased region" description="Low complexity" evidence="7">
    <location>
        <begin position="317"/>
        <end position="334"/>
    </location>
</feature>
<feature type="compositionally biased region" description="Basic and acidic residues" evidence="7">
    <location>
        <begin position="983"/>
        <end position="1013"/>
    </location>
</feature>
<dbReference type="InterPro" id="IPR036322">
    <property type="entry name" value="WD40_repeat_dom_sf"/>
</dbReference>
<keyword evidence="4" id="KW-0805">Transcription regulation</keyword>
<dbReference type="InterPro" id="IPR013890">
    <property type="entry name" value="Tscrpt_rep_Tup1_N"/>
</dbReference>
<feature type="compositionally biased region" description="Low complexity" evidence="7">
    <location>
        <begin position="528"/>
        <end position="568"/>
    </location>
</feature>
<feature type="region of interest" description="Disordered" evidence="7">
    <location>
        <begin position="1"/>
        <end position="395"/>
    </location>
</feature>
<evidence type="ECO:0000256" key="1">
    <source>
        <dbReference type="ARBA" id="ARBA00022491"/>
    </source>
</evidence>
<dbReference type="InterPro" id="IPR001680">
    <property type="entry name" value="WD40_rpt"/>
</dbReference>
<feature type="compositionally biased region" description="Basic residues" evidence="7">
    <location>
        <begin position="188"/>
        <end position="201"/>
    </location>
</feature>
<dbReference type="SMART" id="SM00320">
    <property type="entry name" value="WD40"/>
    <property type="match status" value="7"/>
</dbReference>
<feature type="region of interest" description="Disordered" evidence="7">
    <location>
        <begin position="528"/>
        <end position="746"/>
    </location>
</feature>
<feature type="compositionally biased region" description="Gly residues" evidence="7">
    <location>
        <begin position="569"/>
        <end position="584"/>
    </location>
</feature>
<feature type="compositionally biased region" description="Basic and acidic residues" evidence="7">
    <location>
        <begin position="275"/>
        <end position="296"/>
    </location>
</feature>
<feature type="compositionally biased region" description="Low complexity" evidence="7">
    <location>
        <begin position="171"/>
        <end position="181"/>
    </location>
</feature>
<feature type="compositionally biased region" description="Pro residues" evidence="7">
    <location>
        <begin position="1"/>
        <end position="11"/>
    </location>
</feature>
<feature type="compositionally biased region" description="Basic residues" evidence="7">
    <location>
        <begin position="135"/>
        <end position="158"/>
    </location>
</feature>
<organism evidence="9 10">
    <name type="scientific">Ephemerocybe angulata</name>
    <dbReference type="NCBI Taxonomy" id="980116"/>
    <lineage>
        <taxon>Eukaryota</taxon>
        <taxon>Fungi</taxon>
        <taxon>Dikarya</taxon>
        <taxon>Basidiomycota</taxon>
        <taxon>Agaricomycotina</taxon>
        <taxon>Agaricomycetes</taxon>
        <taxon>Agaricomycetidae</taxon>
        <taxon>Agaricales</taxon>
        <taxon>Agaricineae</taxon>
        <taxon>Psathyrellaceae</taxon>
        <taxon>Ephemerocybe</taxon>
    </lineage>
</organism>
<evidence type="ECO:0000256" key="2">
    <source>
        <dbReference type="ARBA" id="ARBA00022574"/>
    </source>
</evidence>
<proteinExistence type="predicted"/>
<evidence type="ECO:0000256" key="7">
    <source>
        <dbReference type="SAM" id="MobiDB-lite"/>
    </source>
</evidence>
<evidence type="ECO:0000256" key="6">
    <source>
        <dbReference type="PROSITE-ProRule" id="PRU00221"/>
    </source>
</evidence>
<reference evidence="9 10" key="1">
    <citation type="submission" date="2020-07" db="EMBL/GenBank/DDBJ databases">
        <title>Comparative genomics of pyrophilous fungi reveals a link between fire events and developmental genes.</title>
        <authorList>
            <consortium name="DOE Joint Genome Institute"/>
            <person name="Steindorff A.S."/>
            <person name="Carver A."/>
            <person name="Calhoun S."/>
            <person name="Stillman K."/>
            <person name="Liu H."/>
            <person name="Lipzen A."/>
            <person name="Pangilinan J."/>
            <person name="Labutti K."/>
            <person name="Bruns T.D."/>
            <person name="Grigoriev I.V."/>
        </authorList>
    </citation>
    <scope>NUCLEOTIDE SEQUENCE [LARGE SCALE GENOMIC DNA]</scope>
    <source>
        <strain evidence="9 10">CBS 144469</strain>
    </source>
</reference>
<feature type="compositionally biased region" description="Low complexity" evidence="7">
    <location>
        <begin position="202"/>
        <end position="211"/>
    </location>
</feature>